<dbReference type="AlphaFoldDB" id="A0AAN0ML20"/>
<dbReference type="InterPro" id="IPR011607">
    <property type="entry name" value="MGS-like_dom"/>
</dbReference>
<accession>A0AAN0ML20</accession>
<evidence type="ECO:0000256" key="4">
    <source>
        <dbReference type="PIRSR" id="PIRSR006614-1"/>
    </source>
</evidence>
<dbReference type="PROSITE" id="PS51855">
    <property type="entry name" value="MGS"/>
    <property type="match status" value="1"/>
</dbReference>
<keyword evidence="7" id="KW-1185">Reference proteome</keyword>
<evidence type="ECO:0000256" key="1">
    <source>
        <dbReference type="ARBA" id="ARBA00006287"/>
    </source>
</evidence>
<dbReference type="EMBL" id="AP028908">
    <property type="protein sequence ID" value="BES84388.1"/>
    <property type="molecule type" value="Genomic_DNA"/>
</dbReference>
<reference evidence="7" key="1">
    <citation type="journal article" date="2024" name="Int. J. Syst. Evol. Microbiol.">
        <title>Pectobacterium araliae sp. nov., a pathogen causing bacterial soft rot of Japanese angelica tree in Japan.</title>
        <authorList>
            <person name="Sawada H."/>
            <person name="Someya N."/>
            <person name="Morohoshi T."/>
            <person name="Ono M."/>
            <person name="Satou M."/>
        </authorList>
    </citation>
    <scope>NUCLEOTIDE SEQUENCE [LARGE SCALE GENOMIC DNA]</scope>
    <source>
        <strain evidence="7">MAFF 302110</strain>
    </source>
</reference>
<dbReference type="NCBIfam" id="NF003559">
    <property type="entry name" value="PRK05234.1"/>
    <property type="match status" value="1"/>
</dbReference>
<dbReference type="Gene3D" id="3.40.50.1380">
    <property type="entry name" value="Methylglyoxal synthase-like domain"/>
    <property type="match status" value="1"/>
</dbReference>
<dbReference type="GO" id="GO:0005829">
    <property type="term" value="C:cytosol"/>
    <property type="evidence" value="ECO:0007669"/>
    <property type="project" value="TreeGrafter"/>
</dbReference>
<dbReference type="PANTHER" id="PTHR30492:SF0">
    <property type="entry name" value="METHYLGLYOXAL SYNTHASE"/>
    <property type="match status" value="1"/>
</dbReference>
<comment type="function">
    <text evidence="3">Catalyzes the formation of methylglyoxal from dihydroxyacetone phosphate.</text>
</comment>
<dbReference type="GO" id="GO:0008929">
    <property type="term" value="F:methylglyoxal synthase activity"/>
    <property type="evidence" value="ECO:0007669"/>
    <property type="project" value="UniProtKB-UniRule"/>
</dbReference>
<evidence type="ECO:0000313" key="7">
    <source>
        <dbReference type="Proteomes" id="UP001377830"/>
    </source>
</evidence>
<protein>
    <recommendedName>
        <fullName evidence="3">Methylglyoxal synthase</fullName>
        <shortName evidence="3">MGS</shortName>
        <ecNumber evidence="3">4.2.3.3</ecNumber>
    </recommendedName>
</protein>
<gene>
    <name evidence="3" type="primary">mgsA</name>
    <name evidence="6" type="ORF">PEC302110_14850</name>
</gene>
<comment type="catalytic activity">
    <reaction evidence="3">
        <text>dihydroxyacetone phosphate = methylglyoxal + phosphate</text>
        <dbReference type="Rhea" id="RHEA:17937"/>
        <dbReference type="ChEBI" id="CHEBI:17158"/>
        <dbReference type="ChEBI" id="CHEBI:43474"/>
        <dbReference type="ChEBI" id="CHEBI:57642"/>
        <dbReference type="EC" id="4.2.3.3"/>
    </reaction>
</comment>
<dbReference type="FunFam" id="3.40.50.1380:FF:000002">
    <property type="entry name" value="Methylglyoxal synthase"/>
    <property type="match status" value="1"/>
</dbReference>
<dbReference type="PIRSF" id="PIRSF006614">
    <property type="entry name" value="Methylglyox_syn"/>
    <property type="match status" value="1"/>
</dbReference>
<feature type="binding site" evidence="3">
    <location>
        <position position="23"/>
    </location>
    <ligand>
        <name>substrate</name>
    </ligand>
</feature>
<dbReference type="SMART" id="SM00851">
    <property type="entry name" value="MGS"/>
    <property type="match status" value="1"/>
</dbReference>
<feature type="binding site" evidence="3">
    <location>
        <begin position="65"/>
        <end position="66"/>
    </location>
    <ligand>
        <name>substrate</name>
    </ligand>
</feature>
<feature type="binding site" evidence="3">
    <location>
        <begin position="45"/>
        <end position="48"/>
    </location>
    <ligand>
        <name>substrate</name>
    </ligand>
</feature>
<dbReference type="Proteomes" id="UP001377830">
    <property type="component" value="Chromosome"/>
</dbReference>
<name>A0AAN0ML20_9GAMM</name>
<proteinExistence type="inferred from homology"/>
<dbReference type="SUPFAM" id="SSF52335">
    <property type="entry name" value="Methylglyoxal synthase-like"/>
    <property type="match status" value="1"/>
</dbReference>
<dbReference type="InterPro" id="IPR018148">
    <property type="entry name" value="Methylglyoxal_synth_AS"/>
</dbReference>
<dbReference type="RefSeq" id="WP_261849969.1">
    <property type="nucleotide sequence ID" value="NZ_AP028908.1"/>
</dbReference>
<evidence type="ECO:0000259" key="5">
    <source>
        <dbReference type="PROSITE" id="PS51855"/>
    </source>
</evidence>
<dbReference type="CDD" id="cd01422">
    <property type="entry name" value="MGS"/>
    <property type="match status" value="1"/>
</dbReference>
<dbReference type="HAMAP" id="MF_00549">
    <property type="entry name" value="Methylglyoxal_synth"/>
    <property type="match status" value="1"/>
</dbReference>
<feature type="binding site" evidence="3">
    <location>
        <position position="19"/>
    </location>
    <ligand>
        <name>substrate</name>
    </ligand>
</feature>
<dbReference type="GO" id="GO:0019242">
    <property type="term" value="P:methylglyoxal biosynthetic process"/>
    <property type="evidence" value="ECO:0007669"/>
    <property type="project" value="UniProtKB-UniRule"/>
</dbReference>
<feature type="active site" description="Proton donor/acceptor" evidence="3 4">
    <location>
        <position position="71"/>
    </location>
</feature>
<dbReference type="EC" id="4.2.3.3" evidence="3"/>
<evidence type="ECO:0000256" key="2">
    <source>
        <dbReference type="ARBA" id="ARBA00023239"/>
    </source>
</evidence>
<dbReference type="Pfam" id="PF02142">
    <property type="entry name" value="MGS"/>
    <property type="match status" value="1"/>
</dbReference>
<organism evidence="6 7">
    <name type="scientific">Pectobacterium araliae</name>
    <dbReference type="NCBI Taxonomy" id="3073862"/>
    <lineage>
        <taxon>Bacteria</taxon>
        <taxon>Pseudomonadati</taxon>
        <taxon>Pseudomonadota</taxon>
        <taxon>Gammaproteobacteria</taxon>
        <taxon>Enterobacterales</taxon>
        <taxon>Pectobacteriaceae</taxon>
        <taxon>Pectobacterium</taxon>
    </lineage>
</organism>
<dbReference type="NCBIfam" id="TIGR00160">
    <property type="entry name" value="MGSA"/>
    <property type="match status" value="1"/>
</dbReference>
<dbReference type="InterPro" id="IPR004363">
    <property type="entry name" value="Methylgl_synth"/>
</dbReference>
<dbReference type="PROSITE" id="PS01335">
    <property type="entry name" value="METHYLGLYOXAL_SYNTH"/>
    <property type="match status" value="1"/>
</dbReference>
<dbReference type="InterPro" id="IPR036914">
    <property type="entry name" value="MGS-like_dom_sf"/>
</dbReference>
<dbReference type="KEGG" id="parl:PEC302110_14850"/>
<keyword evidence="2 3" id="KW-0456">Lyase</keyword>
<feature type="binding site" evidence="3">
    <location>
        <position position="98"/>
    </location>
    <ligand>
        <name>substrate</name>
    </ligand>
</feature>
<evidence type="ECO:0000256" key="3">
    <source>
        <dbReference type="HAMAP-Rule" id="MF_00549"/>
    </source>
</evidence>
<evidence type="ECO:0000313" key="6">
    <source>
        <dbReference type="EMBL" id="BES84388.1"/>
    </source>
</evidence>
<feature type="domain" description="MGS-like" evidence="5">
    <location>
        <begin position="6"/>
        <end position="152"/>
    </location>
</feature>
<dbReference type="PANTHER" id="PTHR30492">
    <property type="entry name" value="METHYLGLYOXAL SYNTHASE"/>
    <property type="match status" value="1"/>
</dbReference>
<comment type="similarity">
    <text evidence="1 3">Belongs to the methylglyoxal synthase family.</text>
</comment>
<sequence>MEFTTRTIAAQKHIALVAHDHCKQSLLDWVGTNKEQLKEHTLYATGTTGNLIQLNTSLPVKSMLSGPMGGDQQVGALISEGKIDLMIFFWDPLNAVPHDPDVKALLRLATVWNIPVATNRATADFLVNSALFKEPVQITIPDYQRYLQDRLK</sequence>